<organism evidence="2 3">
    <name type="scientific">Rubritalea spongiae</name>
    <dbReference type="NCBI Taxonomy" id="430797"/>
    <lineage>
        <taxon>Bacteria</taxon>
        <taxon>Pseudomonadati</taxon>
        <taxon>Verrucomicrobiota</taxon>
        <taxon>Verrucomicrobiia</taxon>
        <taxon>Verrucomicrobiales</taxon>
        <taxon>Rubritaleaceae</taxon>
        <taxon>Rubritalea</taxon>
    </lineage>
</organism>
<proteinExistence type="predicted"/>
<evidence type="ECO:0000313" key="3">
    <source>
        <dbReference type="Proteomes" id="UP001597297"/>
    </source>
</evidence>
<keyword evidence="3" id="KW-1185">Reference proteome</keyword>
<gene>
    <name evidence="2" type="ORF">ACFSQZ_08465</name>
</gene>
<feature type="signal peptide" evidence="1">
    <location>
        <begin position="1"/>
        <end position="18"/>
    </location>
</feature>
<reference evidence="3" key="1">
    <citation type="journal article" date="2019" name="Int. J. Syst. Evol. Microbiol.">
        <title>The Global Catalogue of Microorganisms (GCM) 10K type strain sequencing project: providing services to taxonomists for standard genome sequencing and annotation.</title>
        <authorList>
            <consortium name="The Broad Institute Genomics Platform"/>
            <consortium name="The Broad Institute Genome Sequencing Center for Infectious Disease"/>
            <person name="Wu L."/>
            <person name="Ma J."/>
        </authorList>
    </citation>
    <scope>NUCLEOTIDE SEQUENCE [LARGE SCALE GENOMIC DNA]</scope>
    <source>
        <strain evidence="3">JCM 16545</strain>
    </source>
</reference>
<dbReference type="Proteomes" id="UP001597297">
    <property type="component" value="Unassembled WGS sequence"/>
</dbReference>
<dbReference type="EMBL" id="JBHUJC010000025">
    <property type="protein sequence ID" value="MFD2276496.1"/>
    <property type="molecule type" value="Genomic_DNA"/>
</dbReference>
<evidence type="ECO:0000256" key="1">
    <source>
        <dbReference type="SAM" id="SignalP"/>
    </source>
</evidence>
<protein>
    <recommendedName>
        <fullName evidence="4">DUF3887 domain-containing protein</fullName>
    </recommendedName>
</protein>
<keyword evidence="1" id="KW-0732">Signal</keyword>
<comment type="caution">
    <text evidence="2">The sequence shown here is derived from an EMBL/GenBank/DDBJ whole genome shotgun (WGS) entry which is preliminary data.</text>
</comment>
<evidence type="ECO:0000313" key="2">
    <source>
        <dbReference type="EMBL" id="MFD2276496.1"/>
    </source>
</evidence>
<name>A0ABW5E1N1_9BACT</name>
<sequence>MIKRILFLLTCLASSLSAQEVTGGEVALELQAKQTVKAAVQSLGNEVLKSNFSYAVEHMYPRWRERQAKRLGSEQKMLEAFNNAGAQMQEMGITIDSFEALEPQKAYHVHPKMKDGVKQITTSADLHYEVLVFVPTRMKMSFMLEGQPKRSFMRESFQVAVAREGSEQWTFIDGATIRVVDLRSLFPLLPKNLELPEKRDIEVK</sequence>
<feature type="chain" id="PRO_5045222355" description="DUF3887 domain-containing protein" evidence="1">
    <location>
        <begin position="19"/>
        <end position="204"/>
    </location>
</feature>
<accession>A0ABW5E1N1</accession>
<evidence type="ECO:0008006" key="4">
    <source>
        <dbReference type="Google" id="ProtNLM"/>
    </source>
</evidence>
<dbReference type="RefSeq" id="WP_377093031.1">
    <property type="nucleotide sequence ID" value="NZ_JBHSJM010000001.1"/>
</dbReference>